<keyword evidence="5 8" id="KW-1133">Transmembrane helix</keyword>
<feature type="transmembrane region" description="Helical" evidence="8">
    <location>
        <begin position="119"/>
        <end position="141"/>
    </location>
</feature>
<sequence length="427" mass="46283">MSTTSTTRSKYSFRLSAFAAALAVIALCLIAVRAPHIYTEFRANPPDAFSDFNYYLFAFTTVLRHPGEASLLYDQPSVIAFLHSIGTHHIGVDSFYAYPPQFALAFAPLGALAPLAAKLVWVSVSVVLFALGVAMTAKFAYRGADRGVTLLIVALALLSRPFLDDIYWGQSNELLFFLLAATFFFIDRGNRYLAGVFLGVAIAIKVTPIPVAGLLLLRREWRTVITTVVTAVAITIFTGLKLGFNVIWHYFVADMSALNTKGLAIGSAPFNNSLRGAIQTLAESAGMQLSQQALFATWLVTAVTVSVLAMVLVYRRSVDRRMDFALAAATMLVGSPMLEPVHMVAALIPLAVLFGTSFERPGVRLSAFGPRVEMLLAACAILILVFAPRSATYTLAMWIIYALCLGRYFPPAGAPRDARAGEARFAA</sequence>
<evidence type="ECO:0000256" key="3">
    <source>
        <dbReference type="ARBA" id="ARBA00022679"/>
    </source>
</evidence>
<feature type="transmembrane region" description="Helical" evidence="8">
    <location>
        <begin position="147"/>
        <end position="163"/>
    </location>
</feature>
<evidence type="ECO:0000256" key="6">
    <source>
        <dbReference type="ARBA" id="ARBA00023136"/>
    </source>
</evidence>
<reference evidence="9 10" key="2">
    <citation type="journal article" date="2018" name="Int. J. Syst. Evol. Microbiol.">
        <title>Burkholderia insecticola sp. nov., a gut symbiotic bacterium of the bean bug Riptortus pedestris.</title>
        <authorList>
            <person name="Takeshita K."/>
            <person name="Tamaki H."/>
            <person name="Ohbayashi T."/>
            <person name="Meng X.-Y."/>
            <person name="Sone T."/>
            <person name="Mitani Y."/>
            <person name="Peeters C."/>
            <person name="Kikuchi Y."/>
            <person name="Vandamme P."/>
        </authorList>
    </citation>
    <scope>NUCLEOTIDE SEQUENCE [LARGE SCALE GENOMIC DNA]</scope>
    <source>
        <strain evidence="9">RPE64</strain>
    </source>
</reference>
<keyword evidence="6 8" id="KW-0472">Membrane</keyword>
<evidence type="ECO:0000313" key="10">
    <source>
        <dbReference type="Proteomes" id="UP000013966"/>
    </source>
</evidence>
<feature type="transmembrane region" description="Helical" evidence="8">
    <location>
        <begin position="374"/>
        <end position="401"/>
    </location>
</feature>
<feature type="transmembrane region" description="Helical" evidence="8">
    <location>
        <begin position="12"/>
        <end position="32"/>
    </location>
</feature>
<reference evidence="9 10" key="1">
    <citation type="journal article" date="2013" name="Genome Announc.">
        <title>Complete Genome Sequence of Burkholderia sp. Strain RPE64, Bacterial Symbiont of the Bean Bug Riptortus pedestris.</title>
        <authorList>
            <person name="Shibata T.F."/>
            <person name="Maeda T."/>
            <person name="Nikoh N."/>
            <person name="Yamaguchi K."/>
            <person name="Oshima K."/>
            <person name="Hattori M."/>
            <person name="Nishiyama T."/>
            <person name="Hasebe M."/>
            <person name="Fukatsu T."/>
            <person name="Kikuchi Y."/>
            <person name="Shigenobu S."/>
        </authorList>
    </citation>
    <scope>NUCLEOTIDE SEQUENCE [LARGE SCALE GENOMIC DNA]</scope>
</reference>
<keyword evidence="3" id="KW-0808">Transferase</keyword>
<name>R4WI39_9BURK</name>
<dbReference type="OrthoDB" id="9125478at2"/>
<keyword evidence="2" id="KW-1003">Cell membrane</keyword>
<proteinExistence type="inferred from homology"/>
<dbReference type="GO" id="GO:0016758">
    <property type="term" value="F:hexosyltransferase activity"/>
    <property type="evidence" value="ECO:0007669"/>
    <property type="project" value="InterPro"/>
</dbReference>
<feature type="transmembrane region" description="Helical" evidence="8">
    <location>
        <begin position="192"/>
        <end position="217"/>
    </location>
</feature>
<evidence type="ECO:0000256" key="8">
    <source>
        <dbReference type="SAM" id="Phobius"/>
    </source>
</evidence>
<dbReference type="KEGG" id="buo:BRPE64_ACDS22390"/>
<evidence type="ECO:0000256" key="4">
    <source>
        <dbReference type="ARBA" id="ARBA00022692"/>
    </source>
</evidence>
<feature type="transmembrane region" description="Helical" evidence="8">
    <location>
        <begin position="293"/>
        <end position="314"/>
    </location>
</feature>
<keyword evidence="4 8" id="KW-0812">Transmembrane</keyword>
<keyword evidence="10" id="KW-1185">Reference proteome</keyword>
<dbReference type="HOGENOM" id="CLU_663340_0_0_4"/>
<dbReference type="GO" id="GO:0005886">
    <property type="term" value="C:plasma membrane"/>
    <property type="evidence" value="ECO:0007669"/>
    <property type="project" value="UniProtKB-SubCell"/>
</dbReference>
<dbReference type="Pfam" id="PF09594">
    <property type="entry name" value="GT87"/>
    <property type="match status" value="1"/>
</dbReference>
<dbReference type="EMBL" id="AP013058">
    <property type="protein sequence ID" value="BAN23993.1"/>
    <property type="molecule type" value="Genomic_DNA"/>
</dbReference>
<evidence type="ECO:0000256" key="1">
    <source>
        <dbReference type="ARBA" id="ARBA00004651"/>
    </source>
</evidence>
<dbReference type="STRING" id="758793.BRPE64_ACDS22390"/>
<dbReference type="RefSeq" id="WP_016346141.1">
    <property type="nucleotide sequence ID" value="NC_021287.1"/>
</dbReference>
<dbReference type="Proteomes" id="UP000013966">
    <property type="component" value="Chromosome 1"/>
</dbReference>
<dbReference type="PATRIC" id="fig|758793.3.peg.2242"/>
<evidence type="ECO:0000256" key="2">
    <source>
        <dbReference type="ARBA" id="ARBA00022475"/>
    </source>
</evidence>
<dbReference type="InterPro" id="IPR018584">
    <property type="entry name" value="GT87"/>
</dbReference>
<organism evidence="9 10">
    <name type="scientific">Caballeronia insecticola</name>
    <dbReference type="NCBI Taxonomy" id="758793"/>
    <lineage>
        <taxon>Bacteria</taxon>
        <taxon>Pseudomonadati</taxon>
        <taxon>Pseudomonadota</taxon>
        <taxon>Betaproteobacteria</taxon>
        <taxon>Burkholderiales</taxon>
        <taxon>Burkholderiaceae</taxon>
        <taxon>Caballeronia</taxon>
    </lineage>
</organism>
<evidence type="ECO:0000313" key="9">
    <source>
        <dbReference type="EMBL" id="BAN23993.1"/>
    </source>
</evidence>
<comment type="subcellular location">
    <subcellularLocation>
        <location evidence="1">Cell membrane</location>
        <topology evidence="1">Multi-pass membrane protein</topology>
    </subcellularLocation>
</comment>
<feature type="transmembrane region" description="Helical" evidence="8">
    <location>
        <begin position="224"/>
        <end position="251"/>
    </location>
</feature>
<evidence type="ECO:0008006" key="11">
    <source>
        <dbReference type="Google" id="ProtNLM"/>
    </source>
</evidence>
<gene>
    <name evidence="9" type="ORF">BRPE64_ACDS22390</name>
</gene>
<evidence type="ECO:0000256" key="7">
    <source>
        <dbReference type="ARBA" id="ARBA00024033"/>
    </source>
</evidence>
<feature type="transmembrane region" description="Helical" evidence="8">
    <location>
        <begin position="326"/>
        <end position="354"/>
    </location>
</feature>
<accession>R4WI39</accession>
<protein>
    <recommendedName>
        <fullName evidence="11">Polyprenol-phosphate-mannose-dependent alpha-(1-2)-phosphatidylinositol mannoside mannosyltransferase</fullName>
    </recommendedName>
</protein>
<comment type="similarity">
    <text evidence="7">Belongs to the glycosyltransferase 87 family.</text>
</comment>
<dbReference type="AlphaFoldDB" id="R4WI39"/>
<evidence type="ECO:0000256" key="5">
    <source>
        <dbReference type="ARBA" id="ARBA00022989"/>
    </source>
</evidence>